<accession>A0A418WKY1</accession>
<keyword evidence="1" id="KW-0812">Transmembrane</keyword>
<keyword evidence="1" id="KW-1133">Transmembrane helix</keyword>
<proteinExistence type="predicted"/>
<name>A0A418WKY1_9SPHN</name>
<dbReference type="EMBL" id="QYUM01000003">
    <property type="protein sequence ID" value="RJF90694.1"/>
    <property type="molecule type" value="Genomic_DNA"/>
</dbReference>
<reference evidence="2 3" key="1">
    <citation type="submission" date="2018-09" db="EMBL/GenBank/DDBJ databases">
        <authorList>
            <person name="Zhu H."/>
        </authorList>
    </citation>
    <scope>NUCLEOTIDE SEQUENCE [LARGE SCALE GENOMIC DNA]</scope>
    <source>
        <strain evidence="2 3">K2R01-6</strain>
    </source>
</reference>
<feature type="transmembrane region" description="Helical" evidence="1">
    <location>
        <begin position="43"/>
        <end position="68"/>
    </location>
</feature>
<dbReference type="AlphaFoldDB" id="A0A418WKY1"/>
<evidence type="ECO:0000313" key="2">
    <source>
        <dbReference type="EMBL" id="RJF90694.1"/>
    </source>
</evidence>
<comment type="caution">
    <text evidence="2">The sequence shown here is derived from an EMBL/GenBank/DDBJ whole genome shotgun (WGS) entry which is preliminary data.</text>
</comment>
<dbReference type="Proteomes" id="UP000286100">
    <property type="component" value="Unassembled WGS sequence"/>
</dbReference>
<keyword evidence="3" id="KW-1185">Reference proteome</keyword>
<protein>
    <submittedName>
        <fullName evidence="2">Uncharacterized protein</fullName>
    </submittedName>
</protein>
<keyword evidence="1" id="KW-0472">Membrane</keyword>
<sequence>MAVFAGSAVATAILFLPITLLETIVVASGLPKLVPAAAAPLGVTARALCAIGGAAVAMMLTAGGLTIVDRVARALPRRARPEPLVVEEFAPRRRVLANVEETEPRRPIFAESDLGGSFDVPASAALIEASEEPYELVEPVVEEQADLLDLSPIARAMWQVPPRLPNIAIEIEDAPALDEADQGEFAEFAPLEDEPADAPLSEPVSVFGAPTPEAEDRNSLSLTELLHRLETGLERKRRTVAAVPVSEPRPAVRAGSISDMDEALRDALGTLRRMSANSR</sequence>
<gene>
    <name evidence="2" type="ORF">D3876_10825</name>
</gene>
<evidence type="ECO:0000313" key="3">
    <source>
        <dbReference type="Proteomes" id="UP000286100"/>
    </source>
</evidence>
<organism evidence="2 3">
    <name type="scientific">Sphingomonas cavernae</name>
    <dbReference type="NCBI Taxonomy" id="2320861"/>
    <lineage>
        <taxon>Bacteria</taxon>
        <taxon>Pseudomonadati</taxon>
        <taxon>Pseudomonadota</taxon>
        <taxon>Alphaproteobacteria</taxon>
        <taxon>Sphingomonadales</taxon>
        <taxon>Sphingomonadaceae</taxon>
        <taxon>Sphingomonas</taxon>
    </lineage>
</organism>
<evidence type="ECO:0000256" key="1">
    <source>
        <dbReference type="SAM" id="Phobius"/>
    </source>
</evidence>